<feature type="compositionally biased region" description="Basic and acidic residues" evidence="1">
    <location>
        <begin position="15"/>
        <end position="26"/>
    </location>
</feature>
<dbReference type="Proteomes" id="UP000828251">
    <property type="component" value="Unassembled WGS sequence"/>
</dbReference>
<feature type="region of interest" description="Disordered" evidence="1">
    <location>
        <begin position="15"/>
        <end position="52"/>
    </location>
</feature>
<accession>A0A9D3VI64</accession>
<reference evidence="2 3" key="1">
    <citation type="journal article" date="2021" name="Plant Biotechnol. J.">
        <title>Multi-omics assisted identification of the key and species-specific regulatory components of drought-tolerant mechanisms in Gossypium stocksii.</title>
        <authorList>
            <person name="Yu D."/>
            <person name="Ke L."/>
            <person name="Zhang D."/>
            <person name="Wu Y."/>
            <person name="Sun Y."/>
            <person name="Mei J."/>
            <person name="Sun J."/>
            <person name="Sun Y."/>
        </authorList>
    </citation>
    <scope>NUCLEOTIDE SEQUENCE [LARGE SCALE GENOMIC DNA]</scope>
    <source>
        <strain evidence="3">cv. E1</strain>
        <tissue evidence="2">Leaf</tissue>
    </source>
</reference>
<evidence type="ECO:0000313" key="2">
    <source>
        <dbReference type="EMBL" id="KAH1083336.1"/>
    </source>
</evidence>
<comment type="caution">
    <text evidence="2">The sequence shown here is derived from an EMBL/GenBank/DDBJ whole genome shotgun (WGS) entry which is preliminary data.</text>
</comment>
<proteinExistence type="predicted"/>
<evidence type="ECO:0000256" key="1">
    <source>
        <dbReference type="SAM" id="MobiDB-lite"/>
    </source>
</evidence>
<name>A0A9D3VI64_9ROSI</name>
<dbReference type="EMBL" id="JAIQCV010000007">
    <property type="protein sequence ID" value="KAH1083336.1"/>
    <property type="molecule type" value="Genomic_DNA"/>
</dbReference>
<sequence>MIVSESLIELVLRKDKFELSKPKEKGNGGGDEEGQIGNSNDNSGNGKPYNRK</sequence>
<evidence type="ECO:0000313" key="3">
    <source>
        <dbReference type="Proteomes" id="UP000828251"/>
    </source>
</evidence>
<protein>
    <submittedName>
        <fullName evidence="2">Uncharacterized protein</fullName>
    </submittedName>
</protein>
<keyword evidence="3" id="KW-1185">Reference proteome</keyword>
<dbReference type="AlphaFoldDB" id="A0A9D3VI64"/>
<organism evidence="2 3">
    <name type="scientific">Gossypium stocksii</name>
    <dbReference type="NCBI Taxonomy" id="47602"/>
    <lineage>
        <taxon>Eukaryota</taxon>
        <taxon>Viridiplantae</taxon>
        <taxon>Streptophyta</taxon>
        <taxon>Embryophyta</taxon>
        <taxon>Tracheophyta</taxon>
        <taxon>Spermatophyta</taxon>
        <taxon>Magnoliopsida</taxon>
        <taxon>eudicotyledons</taxon>
        <taxon>Gunneridae</taxon>
        <taxon>Pentapetalae</taxon>
        <taxon>rosids</taxon>
        <taxon>malvids</taxon>
        <taxon>Malvales</taxon>
        <taxon>Malvaceae</taxon>
        <taxon>Malvoideae</taxon>
        <taxon>Gossypium</taxon>
    </lineage>
</organism>
<gene>
    <name evidence="2" type="ORF">J1N35_023097</name>
</gene>